<dbReference type="SUPFAM" id="SSF57667">
    <property type="entry name" value="beta-beta-alpha zinc fingers"/>
    <property type="match status" value="1"/>
</dbReference>
<dbReference type="STRING" id="1284197.S8AA46"/>
<feature type="compositionally biased region" description="Polar residues" evidence="2">
    <location>
        <begin position="236"/>
        <end position="246"/>
    </location>
</feature>
<proteinExistence type="predicted"/>
<accession>S8AA46</accession>
<gene>
    <name evidence="4" type="ORF">H072_6245</name>
</gene>
<dbReference type="PROSITE" id="PS50157">
    <property type="entry name" value="ZINC_FINGER_C2H2_2"/>
    <property type="match status" value="1"/>
</dbReference>
<dbReference type="Proteomes" id="UP000015100">
    <property type="component" value="Unassembled WGS sequence"/>
</dbReference>
<feature type="domain" description="C2H2-type" evidence="3">
    <location>
        <begin position="147"/>
        <end position="170"/>
    </location>
</feature>
<dbReference type="GO" id="GO:0008270">
    <property type="term" value="F:zinc ion binding"/>
    <property type="evidence" value="ECO:0007669"/>
    <property type="project" value="UniProtKB-KW"/>
</dbReference>
<evidence type="ECO:0000256" key="2">
    <source>
        <dbReference type="SAM" id="MobiDB-lite"/>
    </source>
</evidence>
<feature type="compositionally biased region" description="Polar residues" evidence="2">
    <location>
        <begin position="124"/>
        <end position="144"/>
    </location>
</feature>
<organism evidence="4 5">
    <name type="scientific">Dactylellina haptotyla (strain CBS 200.50)</name>
    <name type="common">Nematode-trapping fungus</name>
    <name type="synonym">Monacrosporium haptotylum</name>
    <dbReference type="NCBI Taxonomy" id="1284197"/>
    <lineage>
        <taxon>Eukaryota</taxon>
        <taxon>Fungi</taxon>
        <taxon>Dikarya</taxon>
        <taxon>Ascomycota</taxon>
        <taxon>Pezizomycotina</taxon>
        <taxon>Orbiliomycetes</taxon>
        <taxon>Orbiliales</taxon>
        <taxon>Orbiliaceae</taxon>
        <taxon>Dactylellina</taxon>
    </lineage>
</organism>
<evidence type="ECO:0000313" key="4">
    <source>
        <dbReference type="EMBL" id="EPS39830.1"/>
    </source>
</evidence>
<protein>
    <recommendedName>
        <fullName evidence="3">C2H2-type domain-containing protein</fullName>
    </recommendedName>
</protein>
<evidence type="ECO:0000259" key="3">
    <source>
        <dbReference type="PROSITE" id="PS50157"/>
    </source>
</evidence>
<feature type="compositionally biased region" description="Polar residues" evidence="2">
    <location>
        <begin position="63"/>
        <end position="74"/>
    </location>
</feature>
<feature type="region of interest" description="Disordered" evidence="2">
    <location>
        <begin position="56"/>
        <end position="144"/>
    </location>
</feature>
<dbReference type="Gene3D" id="3.30.160.60">
    <property type="entry name" value="Classic Zinc Finger"/>
    <property type="match status" value="1"/>
</dbReference>
<dbReference type="InterPro" id="IPR036236">
    <property type="entry name" value="Znf_C2H2_sf"/>
</dbReference>
<keyword evidence="1" id="KW-0479">Metal-binding</keyword>
<dbReference type="OMA" id="CTECEET"/>
<evidence type="ECO:0000256" key="1">
    <source>
        <dbReference type="PROSITE-ProRule" id="PRU00042"/>
    </source>
</evidence>
<feature type="region of interest" description="Disordered" evidence="2">
    <location>
        <begin position="235"/>
        <end position="314"/>
    </location>
</feature>
<keyword evidence="1" id="KW-0862">Zinc</keyword>
<dbReference type="AlphaFoldDB" id="S8AA46"/>
<keyword evidence="5" id="KW-1185">Reference proteome</keyword>
<dbReference type="EMBL" id="AQGS01000443">
    <property type="protein sequence ID" value="EPS39830.1"/>
    <property type="molecule type" value="Genomic_DNA"/>
</dbReference>
<dbReference type="InterPro" id="IPR013087">
    <property type="entry name" value="Znf_C2H2_type"/>
</dbReference>
<name>S8AA46_DACHA</name>
<reference evidence="5" key="2">
    <citation type="submission" date="2013-04" db="EMBL/GenBank/DDBJ databases">
        <title>Genomic mechanisms accounting for the adaptation to parasitism in nematode-trapping fungi.</title>
        <authorList>
            <person name="Ahren D.G."/>
        </authorList>
    </citation>
    <scope>NUCLEOTIDE SEQUENCE [LARGE SCALE GENOMIC DNA]</scope>
    <source>
        <strain evidence="5">CBS 200.50</strain>
    </source>
</reference>
<sequence length="375" mass="42808">MMGFESIFTDFIATSSPFEVCGYDGSEPNGNEAIDTVRLDSQNNIDVDTVCNIDFLHPPIPQPSSSNSGTLSRPKTTRRVSSPLPHDSPPTLNSFPDNQYRGTHTRTTHSTQQSEHPVHGDSNRAPTSSAGTTSNLSPKNRNGQNRYLCTECEETFTNCKKFGKHMTLEHKISAFKCQFCNSPFTRHDYLKPHHLTCKKYIEYCLQNPQHSIPELQRATTVSPVQERNRHRVNIWDIQTTNTSPESPTICRPPAPPRLEDSAPSEQAMVPADRYPFRRSSRKERESSGTSSHRARDSMSGLDTQSTKIASLERKNRELEEQLKEFKEGWAKTKSEFEIRTNEYFKLKRELLHAQTQNLELEQKYFNLQKTPDFPS</sequence>
<dbReference type="HOGENOM" id="CLU_737741_0_0_1"/>
<dbReference type="PROSITE" id="PS00028">
    <property type="entry name" value="ZINC_FINGER_C2H2_1"/>
    <property type="match status" value="1"/>
</dbReference>
<evidence type="ECO:0000313" key="5">
    <source>
        <dbReference type="Proteomes" id="UP000015100"/>
    </source>
</evidence>
<comment type="caution">
    <text evidence="4">The sequence shown here is derived from an EMBL/GenBank/DDBJ whole genome shotgun (WGS) entry which is preliminary data.</text>
</comment>
<keyword evidence="1" id="KW-0863">Zinc-finger</keyword>
<dbReference type="OrthoDB" id="6077919at2759"/>
<reference evidence="4 5" key="1">
    <citation type="journal article" date="2013" name="PLoS Genet.">
        <title>Genomic mechanisms accounting for the adaptation to parasitism in nematode-trapping fungi.</title>
        <authorList>
            <person name="Meerupati T."/>
            <person name="Andersson K.M."/>
            <person name="Friman E."/>
            <person name="Kumar D."/>
            <person name="Tunlid A."/>
            <person name="Ahren D."/>
        </authorList>
    </citation>
    <scope>NUCLEOTIDE SEQUENCE [LARGE SCALE GENOMIC DNA]</scope>
    <source>
        <strain evidence="4 5">CBS 200.50</strain>
    </source>
</reference>